<dbReference type="InterPro" id="IPR036397">
    <property type="entry name" value="RNaseH_sf"/>
</dbReference>
<dbReference type="Pfam" id="PF14244">
    <property type="entry name" value="Retrotran_gag_3"/>
    <property type="match status" value="1"/>
</dbReference>
<sequence length="416" mass="46030">MVSEPTWINIPRSPMAFDSSSTLLPFNTMIHMVTIKLSSSNYLLWKSQLLLLLESQGLLGYVDGSLEPPPPFEPPTSQTPNTKHLAWKATDQRLLSLLLSSLTKEGMVEVVGLSTSRERGTRPVIAYAHAFKALCDQIHAIGRPVDGTNKVHWFLRGLRPDFSNFSTAQMAQTPLPCFSDLVSKAESFELFQKSLESPTPSTVAFTASHGSSQRGGGSSRSKRGRGNGSNHKSSSHRQGRAQPTQGRRPPRCQICRLDGHYVDRCRQRYDRSQHDPSTHLVEAFNTSCSVYGNEASDWFLDTGASVHMTPAHSTLDQSTTYTGKDCVIVGNGAFLPITHTEFTSNCFKAHLRTSGNHHQLSCPYSPAQNGCAERKHRHVTETGLALLFHSHTSPRFWVDAFSTAAYIINRLLVPLL</sequence>
<evidence type="ECO:0000313" key="3">
    <source>
        <dbReference type="EMBL" id="RVW62385.1"/>
    </source>
</evidence>
<gene>
    <name evidence="3" type="primary">RE2_93</name>
    <name evidence="3" type="ORF">CK203_062112</name>
</gene>
<dbReference type="GO" id="GO:0003676">
    <property type="term" value="F:nucleic acid binding"/>
    <property type="evidence" value="ECO:0007669"/>
    <property type="project" value="InterPro"/>
</dbReference>
<dbReference type="InterPro" id="IPR012337">
    <property type="entry name" value="RNaseH-like_sf"/>
</dbReference>
<dbReference type="InterPro" id="IPR029472">
    <property type="entry name" value="Copia-like_N"/>
</dbReference>
<dbReference type="PANTHER" id="PTHR47481">
    <property type="match status" value="1"/>
</dbReference>
<evidence type="ECO:0000313" key="4">
    <source>
        <dbReference type="Proteomes" id="UP000288805"/>
    </source>
</evidence>
<dbReference type="SUPFAM" id="SSF53098">
    <property type="entry name" value="Ribonuclease H-like"/>
    <property type="match status" value="1"/>
</dbReference>
<evidence type="ECO:0000256" key="1">
    <source>
        <dbReference type="SAM" id="MobiDB-lite"/>
    </source>
</evidence>
<feature type="domain" description="Retrotransposon Copia-like N-terminal" evidence="2">
    <location>
        <begin position="32"/>
        <end position="70"/>
    </location>
</feature>
<feature type="region of interest" description="Disordered" evidence="1">
    <location>
        <begin position="201"/>
        <end position="252"/>
    </location>
</feature>
<dbReference type="EMBL" id="QGNW01000775">
    <property type="protein sequence ID" value="RVW62385.1"/>
    <property type="molecule type" value="Genomic_DNA"/>
</dbReference>
<accession>A0A438FR15</accession>
<comment type="caution">
    <text evidence="3">The sequence shown here is derived from an EMBL/GenBank/DDBJ whole genome shotgun (WGS) entry which is preliminary data.</text>
</comment>
<protein>
    <submittedName>
        <fullName evidence="3">Retrovirus-related Pol polyprotein from transposon RE2</fullName>
    </submittedName>
</protein>
<dbReference type="Proteomes" id="UP000288805">
    <property type="component" value="Unassembled WGS sequence"/>
</dbReference>
<dbReference type="AlphaFoldDB" id="A0A438FR15"/>
<dbReference type="PANTHER" id="PTHR47481:SF35">
    <property type="entry name" value="ZINC FINGER, CCHC-TYPE-RELATED"/>
    <property type="match status" value="1"/>
</dbReference>
<organism evidence="3 4">
    <name type="scientific">Vitis vinifera</name>
    <name type="common">Grape</name>
    <dbReference type="NCBI Taxonomy" id="29760"/>
    <lineage>
        <taxon>Eukaryota</taxon>
        <taxon>Viridiplantae</taxon>
        <taxon>Streptophyta</taxon>
        <taxon>Embryophyta</taxon>
        <taxon>Tracheophyta</taxon>
        <taxon>Spermatophyta</taxon>
        <taxon>Magnoliopsida</taxon>
        <taxon>eudicotyledons</taxon>
        <taxon>Gunneridae</taxon>
        <taxon>Pentapetalae</taxon>
        <taxon>rosids</taxon>
        <taxon>Vitales</taxon>
        <taxon>Vitaceae</taxon>
        <taxon>Viteae</taxon>
        <taxon>Vitis</taxon>
    </lineage>
</organism>
<proteinExistence type="predicted"/>
<dbReference type="Gene3D" id="3.30.420.10">
    <property type="entry name" value="Ribonuclease H-like superfamily/Ribonuclease H"/>
    <property type="match status" value="1"/>
</dbReference>
<name>A0A438FR15_VITVI</name>
<evidence type="ECO:0000259" key="2">
    <source>
        <dbReference type="Pfam" id="PF14244"/>
    </source>
</evidence>
<reference evidence="3 4" key="1">
    <citation type="journal article" date="2018" name="PLoS Genet.">
        <title>Population sequencing reveals clonal diversity and ancestral inbreeding in the grapevine cultivar Chardonnay.</title>
        <authorList>
            <person name="Roach M.J."/>
            <person name="Johnson D.L."/>
            <person name="Bohlmann J."/>
            <person name="van Vuuren H.J."/>
            <person name="Jones S.J."/>
            <person name="Pretorius I.S."/>
            <person name="Schmidt S.A."/>
            <person name="Borneman A.R."/>
        </authorList>
    </citation>
    <scope>NUCLEOTIDE SEQUENCE [LARGE SCALE GENOMIC DNA]</scope>
    <source>
        <strain evidence="4">cv. Chardonnay</strain>
        <tissue evidence="3">Leaf</tissue>
    </source>
</reference>